<comment type="caution">
    <text evidence="13">The sequence shown here is derived from an EMBL/GenBank/DDBJ whole genome shotgun (WGS) entry which is preliminary data.</text>
</comment>
<feature type="transmembrane region" description="Helical" evidence="12">
    <location>
        <begin position="119"/>
        <end position="140"/>
    </location>
</feature>
<keyword evidence="3" id="KW-0813">Transport</keyword>
<evidence type="ECO:0000256" key="2">
    <source>
        <dbReference type="ARBA" id="ARBA00005766"/>
    </source>
</evidence>
<dbReference type="Proteomes" id="UP001470230">
    <property type="component" value="Unassembled WGS sequence"/>
</dbReference>
<organism evidence="13 14">
    <name type="scientific">Tritrichomonas musculus</name>
    <dbReference type="NCBI Taxonomy" id="1915356"/>
    <lineage>
        <taxon>Eukaryota</taxon>
        <taxon>Metamonada</taxon>
        <taxon>Parabasalia</taxon>
        <taxon>Tritrichomonadida</taxon>
        <taxon>Tritrichomonadidae</taxon>
        <taxon>Tritrichomonas</taxon>
    </lineage>
</organism>
<evidence type="ECO:0000256" key="11">
    <source>
        <dbReference type="ARBA" id="ARBA00023303"/>
    </source>
</evidence>
<reference evidence="13 14" key="1">
    <citation type="submission" date="2024-04" db="EMBL/GenBank/DDBJ databases">
        <title>Tritrichomonas musculus Genome.</title>
        <authorList>
            <person name="Alves-Ferreira E."/>
            <person name="Grigg M."/>
            <person name="Lorenzi H."/>
            <person name="Galac M."/>
        </authorList>
    </citation>
    <scope>NUCLEOTIDE SEQUENCE [LARGE SCALE GENOMIC DNA]</scope>
    <source>
        <strain evidence="13 14">EAF2021</strain>
    </source>
</reference>
<evidence type="ECO:0000256" key="6">
    <source>
        <dbReference type="ARBA" id="ARBA00022826"/>
    </source>
</evidence>
<feature type="transmembrane region" description="Helical" evidence="12">
    <location>
        <begin position="226"/>
        <end position="245"/>
    </location>
</feature>
<evidence type="ECO:0000256" key="5">
    <source>
        <dbReference type="ARBA" id="ARBA00022692"/>
    </source>
</evidence>
<feature type="transmembrane region" description="Helical" evidence="12">
    <location>
        <begin position="160"/>
        <end position="180"/>
    </location>
</feature>
<keyword evidence="5 12" id="KW-0812">Transmembrane</keyword>
<sequence>MNFTQLKDQATEFIKPYYETAEDFFLDMTFDLAHDYLFLTRHFPLFFILQTVFICYIIRLHSPRAEPKQSFITSGGMVLLGRILTAYFTHRPPVLFENVFYAPIFILIWLLMNYFPFDLLYKIISFGPFAFALEIFYSLVQVRESCHGVDIGLRAFPASAVGAILLSSVLASTESLIWLMKNHTTRNFSTTMIVRNLLTSTLYFIITNYPELFNDYIPTEREPVKIYILVIYIFIAIMNMLVFGLRSRKYLL</sequence>
<evidence type="ECO:0000256" key="1">
    <source>
        <dbReference type="ARBA" id="ARBA00004127"/>
    </source>
</evidence>
<evidence type="ECO:0000313" key="13">
    <source>
        <dbReference type="EMBL" id="KAK8858066.1"/>
    </source>
</evidence>
<dbReference type="Pfam" id="PF05197">
    <property type="entry name" value="TRIC"/>
    <property type="match status" value="1"/>
</dbReference>
<evidence type="ECO:0000256" key="8">
    <source>
        <dbReference type="ARBA" id="ARBA00022989"/>
    </source>
</evidence>
<comment type="subcellular location">
    <subcellularLocation>
        <location evidence="1">Endomembrane system</location>
        <topology evidence="1">Multi-pass membrane protein</topology>
    </subcellularLocation>
</comment>
<keyword evidence="8 12" id="KW-1133">Transmembrane helix</keyword>
<dbReference type="EMBL" id="JAPFFF010000019">
    <property type="protein sequence ID" value="KAK8858066.1"/>
    <property type="molecule type" value="Genomic_DNA"/>
</dbReference>
<keyword evidence="9" id="KW-0406">Ion transport</keyword>
<keyword evidence="11" id="KW-0407">Ion channel</keyword>
<protein>
    <submittedName>
        <fullName evidence="13">Trimeric intracellular cation channel type B</fullName>
    </submittedName>
</protein>
<feature type="transmembrane region" description="Helical" evidence="12">
    <location>
        <begin position="70"/>
        <end position="88"/>
    </location>
</feature>
<evidence type="ECO:0000256" key="7">
    <source>
        <dbReference type="ARBA" id="ARBA00022958"/>
    </source>
</evidence>
<gene>
    <name evidence="13" type="ORF">M9Y10_013166</name>
</gene>
<keyword evidence="4" id="KW-0633">Potassium transport</keyword>
<dbReference type="InterPro" id="IPR007866">
    <property type="entry name" value="TRIC_channel"/>
</dbReference>
<evidence type="ECO:0000313" key="14">
    <source>
        <dbReference type="Proteomes" id="UP001470230"/>
    </source>
</evidence>
<evidence type="ECO:0000256" key="9">
    <source>
        <dbReference type="ARBA" id="ARBA00023065"/>
    </source>
</evidence>
<feature type="transmembrane region" description="Helical" evidence="12">
    <location>
        <begin position="36"/>
        <end position="58"/>
    </location>
</feature>
<proteinExistence type="inferred from homology"/>
<feature type="transmembrane region" description="Helical" evidence="12">
    <location>
        <begin position="187"/>
        <end position="206"/>
    </location>
</feature>
<keyword evidence="14" id="KW-1185">Reference proteome</keyword>
<evidence type="ECO:0000256" key="3">
    <source>
        <dbReference type="ARBA" id="ARBA00022448"/>
    </source>
</evidence>
<accession>A0ABR2I6N1</accession>
<name>A0ABR2I6N1_9EUKA</name>
<keyword evidence="6" id="KW-0631">Potassium channel</keyword>
<evidence type="ECO:0000256" key="4">
    <source>
        <dbReference type="ARBA" id="ARBA00022538"/>
    </source>
</evidence>
<keyword evidence="7" id="KW-0630">Potassium</keyword>
<evidence type="ECO:0000256" key="12">
    <source>
        <dbReference type="SAM" id="Phobius"/>
    </source>
</evidence>
<feature type="transmembrane region" description="Helical" evidence="12">
    <location>
        <begin position="94"/>
        <end position="112"/>
    </location>
</feature>
<evidence type="ECO:0000256" key="10">
    <source>
        <dbReference type="ARBA" id="ARBA00023136"/>
    </source>
</evidence>
<keyword evidence="10 12" id="KW-0472">Membrane</keyword>
<comment type="similarity">
    <text evidence="2">Belongs to the TMEM38 family.</text>
</comment>